<comment type="caution">
    <text evidence="20">The sequence shown here is derived from an EMBL/GenBank/DDBJ whole genome shotgun (WGS) entry which is preliminary data.</text>
</comment>
<evidence type="ECO:0000256" key="14">
    <source>
        <dbReference type="ARBA" id="ARBA00023136"/>
    </source>
</evidence>
<dbReference type="Gene3D" id="3.30.450.20">
    <property type="entry name" value="PAS domain"/>
    <property type="match status" value="1"/>
</dbReference>
<evidence type="ECO:0000259" key="17">
    <source>
        <dbReference type="PROSITE" id="PS50112"/>
    </source>
</evidence>
<feature type="domain" description="HAMP" evidence="19">
    <location>
        <begin position="49"/>
        <end position="101"/>
    </location>
</feature>
<keyword evidence="12 15" id="KW-1133">Transmembrane helix</keyword>
<reference evidence="20 21" key="1">
    <citation type="journal article" date="2015" name="Nature">
        <title>rRNA introns, odd ribosomes, and small enigmatic genomes across a large radiation of phyla.</title>
        <authorList>
            <person name="Brown C.T."/>
            <person name="Hug L.A."/>
            <person name="Thomas B.C."/>
            <person name="Sharon I."/>
            <person name="Castelle C.J."/>
            <person name="Singh A."/>
            <person name="Wilkins M.J."/>
            <person name="Williams K.H."/>
            <person name="Banfield J.F."/>
        </authorList>
    </citation>
    <scope>NUCLEOTIDE SEQUENCE [LARGE SCALE GENOMIC DNA]</scope>
</reference>
<dbReference type="NCBIfam" id="TIGR00229">
    <property type="entry name" value="sensory_box"/>
    <property type="match status" value="1"/>
</dbReference>
<dbReference type="SUPFAM" id="SSF55785">
    <property type="entry name" value="PYP-like sensor domain (PAS domain)"/>
    <property type="match status" value="1"/>
</dbReference>
<dbReference type="PROSITE" id="PS50112">
    <property type="entry name" value="PAS"/>
    <property type="match status" value="1"/>
</dbReference>
<dbReference type="SUPFAM" id="SSF55874">
    <property type="entry name" value="ATPase domain of HSP90 chaperone/DNA topoisomerase II/histidine kinase"/>
    <property type="match status" value="1"/>
</dbReference>
<dbReference type="EMBL" id="LCAB01000016">
    <property type="protein sequence ID" value="KKR82311.1"/>
    <property type="molecule type" value="Genomic_DNA"/>
</dbReference>
<dbReference type="PRINTS" id="PR00344">
    <property type="entry name" value="BCTRLSENSOR"/>
</dbReference>
<evidence type="ECO:0000256" key="3">
    <source>
        <dbReference type="ARBA" id="ARBA00004314"/>
    </source>
</evidence>
<dbReference type="SMART" id="SM00388">
    <property type="entry name" value="HisKA"/>
    <property type="match status" value="1"/>
</dbReference>
<proteinExistence type="predicted"/>
<dbReference type="SMART" id="SM00304">
    <property type="entry name" value="HAMP"/>
    <property type="match status" value="1"/>
</dbReference>
<dbReference type="CDD" id="cd06225">
    <property type="entry name" value="HAMP"/>
    <property type="match status" value="1"/>
</dbReference>
<comment type="catalytic activity">
    <reaction evidence="1">
        <text>ATP + protein L-histidine = ADP + protein N-phospho-L-histidine.</text>
        <dbReference type="EC" id="2.7.13.3"/>
    </reaction>
</comment>
<dbReference type="GO" id="GO:0045121">
    <property type="term" value="C:membrane raft"/>
    <property type="evidence" value="ECO:0007669"/>
    <property type="project" value="UniProtKB-SubCell"/>
</dbReference>
<comment type="subcellular location">
    <subcellularLocation>
        <location evidence="2">Cell membrane</location>
    </subcellularLocation>
    <subcellularLocation>
        <location evidence="3">Membrane raft</location>
        <topology evidence="3">Multi-pass membrane protein</topology>
    </subcellularLocation>
</comment>
<keyword evidence="7" id="KW-0808">Transferase</keyword>
<feature type="domain" description="PAC" evidence="18">
    <location>
        <begin position="193"/>
        <end position="245"/>
    </location>
</feature>
<keyword evidence="9" id="KW-0547">Nucleotide-binding</keyword>
<dbReference type="InterPro" id="IPR050351">
    <property type="entry name" value="BphY/WalK/GraS-like"/>
</dbReference>
<dbReference type="GO" id="GO:0005524">
    <property type="term" value="F:ATP binding"/>
    <property type="evidence" value="ECO:0007669"/>
    <property type="project" value="UniProtKB-KW"/>
</dbReference>
<dbReference type="AlphaFoldDB" id="A0A0G0U549"/>
<dbReference type="CDD" id="cd00075">
    <property type="entry name" value="HATPase"/>
    <property type="match status" value="1"/>
</dbReference>
<dbReference type="SMART" id="SM00387">
    <property type="entry name" value="HATPase_c"/>
    <property type="match status" value="1"/>
</dbReference>
<evidence type="ECO:0000256" key="8">
    <source>
        <dbReference type="ARBA" id="ARBA00022692"/>
    </source>
</evidence>
<evidence type="ECO:0000256" key="6">
    <source>
        <dbReference type="ARBA" id="ARBA00022553"/>
    </source>
</evidence>
<dbReference type="InterPro" id="IPR000700">
    <property type="entry name" value="PAS-assoc_C"/>
</dbReference>
<keyword evidence="8 15" id="KW-0812">Transmembrane</keyword>
<evidence type="ECO:0000256" key="9">
    <source>
        <dbReference type="ARBA" id="ARBA00022741"/>
    </source>
</evidence>
<dbReference type="Pfam" id="PF00512">
    <property type="entry name" value="HisKA"/>
    <property type="match status" value="1"/>
</dbReference>
<keyword evidence="11" id="KW-0067">ATP-binding</keyword>
<dbReference type="GO" id="GO:0000155">
    <property type="term" value="F:phosphorelay sensor kinase activity"/>
    <property type="evidence" value="ECO:0007669"/>
    <property type="project" value="InterPro"/>
</dbReference>
<dbReference type="Proteomes" id="UP000034601">
    <property type="component" value="Unassembled WGS sequence"/>
</dbReference>
<dbReference type="FunFam" id="1.10.287.130:FF:000001">
    <property type="entry name" value="Two-component sensor histidine kinase"/>
    <property type="match status" value="1"/>
</dbReference>
<evidence type="ECO:0000256" key="1">
    <source>
        <dbReference type="ARBA" id="ARBA00000085"/>
    </source>
</evidence>
<dbReference type="GO" id="GO:0000156">
    <property type="term" value="F:phosphorelay response regulator activity"/>
    <property type="evidence" value="ECO:0007669"/>
    <property type="project" value="TreeGrafter"/>
</dbReference>
<dbReference type="InterPro" id="IPR003660">
    <property type="entry name" value="HAMP_dom"/>
</dbReference>
<dbReference type="Gene3D" id="3.30.565.10">
    <property type="entry name" value="Histidine kinase-like ATPase, C-terminal domain"/>
    <property type="match status" value="1"/>
</dbReference>
<dbReference type="GO" id="GO:0030295">
    <property type="term" value="F:protein kinase activator activity"/>
    <property type="evidence" value="ECO:0007669"/>
    <property type="project" value="TreeGrafter"/>
</dbReference>
<dbReference type="CDD" id="cd00130">
    <property type="entry name" value="PAS"/>
    <property type="match status" value="1"/>
</dbReference>
<dbReference type="Pfam" id="PF02518">
    <property type="entry name" value="HATPase_c"/>
    <property type="match status" value="1"/>
</dbReference>
<dbReference type="InterPro" id="IPR003594">
    <property type="entry name" value="HATPase_dom"/>
</dbReference>
<protein>
    <recommendedName>
        <fullName evidence="4">histidine kinase</fullName>
        <ecNumber evidence="4">2.7.13.3</ecNumber>
    </recommendedName>
</protein>
<keyword evidence="5" id="KW-1003">Cell membrane</keyword>
<dbReference type="InterPro" id="IPR005467">
    <property type="entry name" value="His_kinase_dom"/>
</dbReference>
<dbReference type="Gene3D" id="6.10.340.10">
    <property type="match status" value="1"/>
</dbReference>
<feature type="transmembrane region" description="Helical" evidence="15">
    <location>
        <begin position="29"/>
        <end position="52"/>
    </location>
</feature>
<dbReference type="CDD" id="cd00082">
    <property type="entry name" value="HisKA"/>
    <property type="match status" value="1"/>
</dbReference>
<evidence type="ECO:0000259" key="19">
    <source>
        <dbReference type="PROSITE" id="PS50885"/>
    </source>
</evidence>
<dbReference type="GO" id="GO:0005886">
    <property type="term" value="C:plasma membrane"/>
    <property type="evidence" value="ECO:0007669"/>
    <property type="project" value="UniProtKB-SubCell"/>
</dbReference>
<dbReference type="FunFam" id="3.30.565.10:FF:000023">
    <property type="entry name" value="PAS domain-containing sensor histidine kinase"/>
    <property type="match status" value="1"/>
</dbReference>
<dbReference type="InterPro" id="IPR003661">
    <property type="entry name" value="HisK_dim/P_dom"/>
</dbReference>
<dbReference type="EC" id="2.7.13.3" evidence="4"/>
<evidence type="ECO:0000256" key="4">
    <source>
        <dbReference type="ARBA" id="ARBA00012438"/>
    </source>
</evidence>
<dbReference type="SUPFAM" id="SSF47384">
    <property type="entry name" value="Homodimeric domain of signal transducing histidine kinase"/>
    <property type="match status" value="1"/>
</dbReference>
<keyword evidence="6" id="KW-0597">Phosphoprotein</keyword>
<dbReference type="Pfam" id="PF00672">
    <property type="entry name" value="HAMP"/>
    <property type="match status" value="1"/>
</dbReference>
<evidence type="ECO:0000259" key="18">
    <source>
        <dbReference type="PROSITE" id="PS50113"/>
    </source>
</evidence>
<feature type="domain" description="PAS" evidence="17">
    <location>
        <begin position="113"/>
        <end position="158"/>
    </location>
</feature>
<sequence length="484" mass="53396">MRLKIVLVLFLTILFSVITDTLLNYHLQTFLWGVIIHLPIALIGSLIILKFLKPLEQIYQGSQVLAKGELKHRFNIHTGDEIQSIAETINEMAHNLDQTLQGVSQNKDYVFSEKNRLNAVIASITDGVIVLDLHRNVVLANKAAEKTTGYSMDEMVGKPTEALFVFKDKSGAIISLKENFPVHLMDEKSEGGASNIVRLTRKDGYEVEVELTLSPIIDSIQSDLGGILILRDVTQKKVFEQMQIDFVSMASHEIRTPLTSIVNYLSVLEEETGKKLEAEHKDFLDRALVSAQQLVTLVGNLLNVSKIERGSFAVSLQSIDWKKNLTEVVENNVTSALQKNIKINLNLTPGPLPKVMVDPIRINEVINNLISNALNYTKEGGKIAVSVKVVKDELVTSIADTGVGIPPEAIANLFTKFFRVTGALQQDSKGTGLGLYISKSIIDMHHGKIWVESQVGKGSTFYFSLPLANPSLATPTITKLNAST</sequence>
<evidence type="ECO:0000256" key="10">
    <source>
        <dbReference type="ARBA" id="ARBA00022777"/>
    </source>
</evidence>
<dbReference type="InterPro" id="IPR000014">
    <property type="entry name" value="PAS"/>
</dbReference>
<evidence type="ECO:0000256" key="13">
    <source>
        <dbReference type="ARBA" id="ARBA00023012"/>
    </source>
</evidence>
<dbReference type="InterPro" id="IPR036097">
    <property type="entry name" value="HisK_dim/P_sf"/>
</dbReference>
<name>A0A0G0U549_9BACT</name>
<dbReference type="GO" id="GO:0007234">
    <property type="term" value="P:osmosensory signaling via phosphorelay pathway"/>
    <property type="evidence" value="ECO:0007669"/>
    <property type="project" value="TreeGrafter"/>
</dbReference>
<dbReference type="PROSITE" id="PS50109">
    <property type="entry name" value="HIS_KIN"/>
    <property type="match status" value="1"/>
</dbReference>
<evidence type="ECO:0000256" key="15">
    <source>
        <dbReference type="SAM" id="Phobius"/>
    </source>
</evidence>
<dbReference type="Pfam" id="PF13426">
    <property type="entry name" value="PAS_9"/>
    <property type="match status" value="1"/>
</dbReference>
<dbReference type="InterPro" id="IPR036890">
    <property type="entry name" value="HATPase_C_sf"/>
</dbReference>
<organism evidence="20 21">
    <name type="scientific">Candidatus Daviesbacteria bacterium GW2011_GWA2_40_9</name>
    <dbReference type="NCBI Taxonomy" id="1618424"/>
    <lineage>
        <taxon>Bacteria</taxon>
        <taxon>Candidatus Daviesiibacteriota</taxon>
    </lineage>
</organism>
<gene>
    <name evidence="20" type="ORF">UU29_C0016G0022</name>
</gene>
<evidence type="ECO:0000256" key="2">
    <source>
        <dbReference type="ARBA" id="ARBA00004236"/>
    </source>
</evidence>
<dbReference type="Gene3D" id="1.10.287.130">
    <property type="match status" value="1"/>
</dbReference>
<accession>A0A0G0U549</accession>
<keyword evidence="13" id="KW-0902">Two-component regulatory system</keyword>
<dbReference type="PANTHER" id="PTHR42878">
    <property type="entry name" value="TWO-COMPONENT HISTIDINE KINASE"/>
    <property type="match status" value="1"/>
</dbReference>
<keyword evidence="14 15" id="KW-0472">Membrane</keyword>
<dbReference type="PROSITE" id="PS50885">
    <property type="entry name" value="HAMP"/>
    <property type="match status" value="1"/>
</dbReference>
<dbReference type="InterPro" id="IPR004358">
    <property type="entry name" value="Sig_transdc_His_kin-like_C"/>
</dbReference>
<evidence type="ECO:0000256" key="5">
    <source>
        <dbReference type="ARBA" id="ARBA00022475"/>
    </source>
</evidence>
<evidence type="ECO:0000313" key="20">
    <source>
        <dbReference type="EMBL" id="KKR82311.1"/>
    </source>
</evidence>
<evidence type="ECO:0000256" key="11">
    <source>
        <dbReference type="ARBA" id="ARBA00022840"/>
    </source>
</evidence>
<dbReference type="SUPFAM" id="SSF158472">
    <property type="entry name" value="HAMP domain-like"/>
    <property type="match status" value="1"/>
</dbReference>
<evidence type="ECO:0000256" key="7">
    <source>
        <dbReference type="ARBA" id="ARBA00022679"/>
    </source>
</evidence>
<evidence type="ECO:0000259" key="16">
    <source>
        <dbReference type="PROSITE" id="PS50109"/>
    </source>
</evidence>
<keyword evidence="10 20" id="KW-0418">Kinase</keyword>
<dbReference type="PANTHER" id="PTHR42878:SF7">
    <property type="entry name" value="SENSOR HISTIDINE KINASE GLRK"/>
    <property type="match status" value="1"/>
</dbReference>
<feature type="domain" description="Histidine kinase" evidence="16">
    <location>
        <begin position="249"/>
        <end position="469"/>
    </location>
</feature>
<dbReference type="InterPro" id="IPR035965">
    <property type="entry name" value="PAS-like_dom_sf"/>
</dbReference>
<evidence type="ECO:0000256" key="12">
    <source>
        <dbReference type="ARBA" id="ARBA00022989"/>
    </source>
</evidence>
<dbReference type="PROSITE" id="PS50113">
    <property type="entry name" value="PAC"/>
    <property type="match status" value="1"/>
</dbReference>
<evidence type="ECO:0000313" key="21">
    <source>
        <dbReference type="Proteomes" id="UP000034601"/>
    </source>
</evidence>
<dbReference type="SMART" id="SM00091">
    <property type="entry name" value="PAS"/>
    <property type="match status" value="1"/>
</dbReference>